<gene>
    <name evidence="6" type="ORF">DXH47_11545</name>
</gene>
<reference evidence="6 7" key="1">
    <citation type="submission" date="2018-08" db="EMBL/GenBank/DDBJ databases">
        <title>Lactobacillus suantsai sp. nov., isolated from traditional fermented suan-tsai in Taiwan.</title>
        <authorList>
            <person name="Huang C.-H."/>
        </authorList>
    </citation>
    <scope>NUCLEOTIDE SEQUENCE [LARGE SCALE GENOMIC DNA]</scope>
    <source>
        <strain evidence="6 7">BCRC 12945</strain>
    </source>
</reference>
<evidence type="ECO:0000313" key="7">
    <source>
        <dbReference type="Proteomes" id="UP000290602"/>
    </source>
</evidence>
<evidence type="ECO:0000256" key="2">
    <source>
        <dbReference type="ARBA" id="ARBA00022692"/>
    </source>
</evidence>
<name>A0A4Q0VHW7_9LACO</name>
<accession>A0A4Q0VHW7</accession>
<dbReference type="EMBL" id="QXIL01000052">
    <property type="protein sequence ID" value="RXI75679.1"/>
    <property type="molecule type" value="Genomic_DNA"/>
</dbReference>
<organism evidence="6 7">
    <name type="scientific">Levilactobacillus suantsaii</name>
    <dbReference type="NCBI Taxonomy" id="2292255"/>
    <lineage>
        <taxon>Bacteria</taxon>
        <taxon>Bacillati</taxon>
        <taxon>Bacillota</taxon>
        <taxon>Bacilli</taxon>
        <taxon>Lactobacillales</taxon>
        <taxon>Lactobacillaceae</taxon>
        <taxon>Levilactobacillus</taxon>
    </lineage>
</organism>
<comment type="caution">
    <text evidence="6">The sequence shown here is derived from an EMBL/GenBank/DDBJ whole genome shotgun (WGS) entry which is preliminary data.</text>
</comment>
<keyword evidence="2 5" id="KW-0812">Transmembrane</keyword>
<keyword evidence="3 5" id="KW-1133">Transmembrane helix</keyword>
<dbReference type="NCBIfam" id="TIGR03062">
    <property type="entry name" value="pip_yhgE_Cterm"/>
    <property type="match status" value="1"/>
</dbReference>
<keyword evidence="7" id="KW-1185">Reference proteome</keyword>
<evidence type="ECO:0000256" key="4">
    <source>
        <dbReference type="ARBA" id="ARBA00023136"/>
    </source>
</evidence>
<keyword evidence="4 5" id="KW-0472">Membrane</keyword>
<evidence type="ECO:0000256" key="1">
    <source>
        <dbReference type="ARBA" id="ARBA00004141"/>
    </source>
</evidence>
<evidence type="ECO:0000313" key="6">
    <source>
        <dbReference type="EMBL" id="RXI75679.1"/>
    </source>
</evidence>
<dbReference type="InterPro" id="IPR017501">
    <property type="entry name" value="Phage_infect_YhgE_C"/>
</dbReference>
<dbReference type="InterPro" id="IPR051328">
    <property type="entry name" value="T7SS_ABC-Transporter"/>
</dbReference>
<dbReference type="PANTHER" id="PTHR43077">
    <property type="entry name" value="TRANSPORT PERMEASE YVFS-RELATED"/>
    <property type="match status" value="1"/>
</dbReference>
<feature type="transmembrane region" description="Helical" evidence="5">
    <location>
        <begin position="79"/>
        <end position="97"/>
    </location>
</feature>
<sequence>LAAATFMTIVAWLNLVLGKAGAFFSMVLLVLQLGASAGTYPLPLTSHFFQAIHPFLPMSYGVAGLRQTLMIGDSAWPDIGMLILFLMVFTGLTWLFYARRYARLKRIDFNDAAAVSATRSRLAAHLIRQKE</sequence>
<feature type="non-terminal residue" evidence="6">
    <location>
        <position position="1"/>
    </location>
</feature>
<dbReference type="GO" id="GO:0016020">
    <property type="term" value="C:membrane"/>
    <property type="evidence" value="ECO:0007669"/>
    <property type="project" value="UniProtKB-SubCell"/>
</dbReference>
<comment type="subcellular location">
    <subcellularLocation>
        <location evidence="1">Membrane</location>
        <topology evidence="1">Multi-pass membrane protein</topology>
    </subcellularLocation>
</comment>
<dbReference type="Proteomes" id="UP000290602">
    <property type="component" value="Unassembled WGS sequence"/>
</dbReference>
<feature type="transmembrane region" description="Helical" evidence="5">
    <location>
        <begin position="12"/>
        <end position="35"/>
    </location>
</feature>
<dbReference type="PANTHER" id="PTHR43077:SF5">
    <property type="entry name" value="PHAGE INFECTION PROTEIN"/>
    <property type="match status" value="1"/>
</dbReference>
<protein>
    <submittedName>
        <fullName evidence="6">YhgE/Pip domain-containing protein</fullName>
    </submittedName>
</protein>
<dbReference type="RefSeq" id="WP_225423583.1">
    <property type="nucleotide sequence ID" value="NZ_QXIL01000052.1"/>
</dbReference>
<proteinExistence type="predicted"/>
<evidence type="ECO:0000256" key="3">
    <source>
        <dbReference type="ARBA" id="ARBA00022989"/>
    </source>
</evidence>
<evidence type="ECO:0000256" key="5">
    <source>
        <dbReference type="SAM" id="Phobius"/>
    </source>
</evidence>
<dbReference type="AlphaFoldDB" id="A0A4Q0VHW7"/>